<proteinExistence type="predicted"/>
<evidence type="ECO:0000313" key="1">
    <source>
        <dbReference type="EMBL" id="RHZ74394.1"/>
    </source>
</evidence>
<dbReference type="AlphaFoldDB" id="A0A397IMJ7"/>
<keyword evidence="2" id="KW-1185">Reference proteome</keyword>
<organism evidence="1 2">
    <name type="scientific">Diversispora epigaea</name>
    <dbReference type="NCBI Taxonomy" id="1348612"/>
    <lineage>
        <taxon>Eukaryota</taxon>
        <taxon>Fungi</taxon>
        <taxon>Fungi incertae sedis</taxon>
        <taxon>Mucoromycota</taxon>
        <taxon>Glomeromycotina</taxon>
        <taxon>Glomeromycetes</taxon>
        <taxon>Diversisporales</taxon>
        <taxon>Diversisporaceae</taxon>
        <taxon>Diversispora</taxon>
    </lineage>
</organism>
<evidence type="ECO:0000313" key="2">
    <source>
        <dbReference type="Proteomes" id="UP000266861"/>
    </source>
</evidence>
<comment type="caution">
    <text evidence="1">The sequence shown here is derived from an EMBL/GenBank/DDBJ whole genome shotgun (WGS) entry which is preliminary data.</text>
</comment>
<accession>A0A397IMJ7</accession>
<protein>
    <submittedName>
        <fullName evidence="1">Uncharacterized protein</fullName>
    </submittedName>
</protein>
<sequence length="1055" mass="122631">MSKRRRFDVELLELGFITAELHYGIFARDWWVKRIVNDSEFLIPFRQHMRVKCFLNSKNFEITIYPFSKNPYKPGFQCFCNNHLSPIEDSPSKALNSLYHKIFNTNTEYSGLAAIGFENEEIIKKLIDNIKFFPIYLRIEQFLTVVSGIGCSKKEENYYKAGSGYISSIVTRYKSQTHLFLLKIQKNECQIEVYHEETHIKTFNGATPDIVWNEIGIHKKLLGSYIFEITHEQVQKQLQNSKSEEFLLCTSDKWDNQELMNEIFARHIKSRKIPNTMNNWQELFLNWKLQQSSIILFPKILESIYPINYQFQDKELSAWRAMFRSCGCTDVTPYHRKLSKIEFWSNAQDPQSDQNTLSYLHHSDMLQIEPVNSSKSSNNIWELFKKSLNGNKRGAEGRIRILSIIAEGFSISKLKKNLAVGSDTITNARKHARLYGPGAPPFEKPKKIVHKMSEIKEQQFLWFFQDRVNIAQSSYKVDPKKTYPNGMKKTSFMIRLANATHLKYREDLGTLCQICNDYGFEPFENLESIIREEILEKKNQDIILTRIDQLKRHMRRGYEEELEINSDGTLAHNSCISHCLLYAFGDCDQVHQTRCNNCDQFFQVFNWLTNQISDSKIQKLEEIQDKLKYYLSHQTRKVYLNAQFKPLLNSLDDNGAIMICDYKMRVLPKSARETKSEFFGKRGWTLHSILIFMCNSEKNTELNISAYDHWSTDIKQDSWFTASSFEAVFDSLEKKPKWICVISDNGPHYHNSELMAIIAHWYNWYQIEIRSWIFLEPGEAKTIIDSHHATISHAIKRYIRIGYDIATGEDIVEAGKNLAGTHFANLQPNRENQSEEEQSDGAKELFRNSKKNITKKATIKTIKGISNLFYWEWPINNDKEGYICARTLPGIGKFTNFSPSHIANLCNGNIARPQPTISTHTTPNTKWKMSIETMPDSESKENTINNKEKQSIISMDTDFPLNKGWALKGNQKLGNRGGGKRMTKKVKSLLEGFFMNRNMNAKDKLDAQGMQNELLLFVESGEISKEDIPKVSTIQNWIATFSRAWKAQATEQYLH</sequence>
<reference evidence="1 2" key="1">
    <citation type="submission" date="2018-08" db="EMBL/GenBank/DDBJ databases">
        <title>Genome and evolution of the arbuscular mycorrhizal fungus Diversispora epigaea (formerly Glomus versiforme) and its bacterial endosymbionts.</title>
        <authorList>
            <person name="Sun X."/>
            <person name="Fei Z."/>
            <person name="Harrison M."/>
        </authorList>
    </citation>
    <scope>NUCLEOTIDE SEQUENCE [LARGE SCALE GENOMIC DNA]</scope>
    <source>
        <strain evidence="1 2">IT104</strain>
    </source>
</reference>
<dbReference type="OrthoDB" id="2348168at2759"/>
<gene>
    <name evidence="1" type="ORF">Glove_225g19</name>
</gene>
<dbReference type="EMBL" id="PQFF01000208">
    <property type="protein sequence ID" value="RHZ74394.1"/>
    <property type="molecule type" value="Genomic_DNA"/>
</dbReference>
<dbReference type="Proteomes" id="UP000266861">
    <property type="component" value="Unassembled WGS sequence"/>
</dbReference>
<name>A0A397IMJ7_9GLOM</name>